<evidence type="ECO:0000256" key="1">
    <source>
        <dbReference type="SAM" id="Phobius"/>
    </source>
</evidence>
<keyword evidence="1" id="KW-1133">Transmembrane helix</keyword>
<dbReference type="OrthoDB" id="9805017at2"/>
<feature type="transmembrane region" description="Helical" evidence="1">
    <location>
        <begin position="12"/>
        <end position="35"/>
    </location>
</feature>
<dbReference type="Gene3D" id="2.80.10.50">
    <property type="match status" value="6"/>
</dbReference>
<dbReference type="EMBL" id="FONQ01000002">
    <property type="protein sequence ID" value="SFE47208.1"/>
    <property type="molecule type" value="Genomic_DNA"/>
</dbReference>
<evidence type="ECO:0000313" key="3">
    <source>
        <dbReference type="Proteomes" id="UP000198596"/>
    </source>
</evidence>
<proteinExistence type="predicted"/>
<dbReference type="NCBIfam" id="TIGR02608">
    <property type="entry name" value="delta_60_rpt"/>
    <property type="match status" value="11"/>
</dbReference>
<evidence type="ECO:0000313" key="2">
    <source>
        <dbReference type="EMBL" id="SFE47208.1"/>
    </source>
</evidence>
<keyword evidence="1" id="KW-0812">Transmembrane</keyword>
<dbReference type="RefSeq" id="WP_091203194.1">
    <property type="nucleotide sequence ID" value="NZ_FONQ01000002.1"/>
</dbReference>
<dbReference type="Pfam" id="PF17164">
    <property type="entry name" value="DUF5122"/>
    <property type="match status" value="13"/>
</dbReference>
<name>A0A1I2AUF8_9FLAO</name>
<keyword evidence="1" id="KW-0472">Membrane</keyword>
<accession>A0A1I2AUF8</accession>
<dbReference type="STRING" id="935223.SAMN04488131_102125"/>
<reference evidence="3" key="1">
    <citation type="submission" date="2016-10" db="EMBL/GenBank/DDBJ databases">
        <authorList>
            <person name="Varghese N."/>
            <person name="Submissions S."/>
        </authorList>
    </citation>
    <scope>NUCLEOTIDE SEQUENCE [LARGE SCALE GENOMIC DNA]</scope>
    <source>
        <strain evidence="3">CGMCC 1.9227</strain>
    </source>
</reference>
<dbReference type="SUPFAM" id="SSF101898">
    <property type="entry name" value="NHL repeat"/>
    <property type="match status" value="2"/>
</dbReference>
<organism evidence="2 3">
    <name type="scientific">Flavobacterium xueshanense</name>
    <dbReference type="NCBI Taxonomy" id="935223"/>
    <lineage>
        <taxon>Bacteria</taxon>
        <taxon>Pseudomonadati</taxon>
        <taxon>Bacteroidota</taxon>
        <taxon>Flavobacteriia</taxon>
        <taxon>Flavobacteriales</taxon>
        <taxon>Flavobacteriaceae</taxon>
        <taxon>Flavobacterium</taxon>
    </lineage>
</organism>
<gene>
    <name evidence="2" type="ORF">SAMN04488131_102125</name>
</gene>
<keyword evidence="3" id="KW-1185">Reference proteome</keyword>
<dbReference type="NCBIfam" id="NF033708">
    <property type="entry name" value="T9SS_Cterm_ChiA"/>
    <property type="match status" value="1"/>
</dbReference>
<protein>
    <submittedName>
        <fullName evidence="2">Delta-60 repeat domain-containing protein</fullName>
    </submittedName>
</protein>
<dbReference type="Proteomes" id="UP000198596">
    <property type="component" value="Unassembled WGS sequence"/>
</dbReference>
<dbReference type="InterPro" id="IPR013431">
    <property type="entry name" value="Delta_60_rpt"/>
</dbReference>
<sequence length="1299" mass="139445">MNFRSVQANGSSLILNIVARYFTIFFIFLFSNVAFSQQGKSDVTFNTYDDGLLGDGFDGTVRTVALQTDGKLIVGGEFLNFNGTATPFLCRLLSDGFKDLSFNLGSGINGKVYCSLIQPDGKIILGGSFTNFNGANVGKLIRLNVDGSRDFTFNSSLGTTTNTIYAFDLQSDGSIIIGGSFTNYNGIASPRIARVLPNGSLDTSFAVGLGASSLVEEVHIQHDGKIILGGSFLSFNNIPCGKIIRLNTDGTVDTTFVQGTGFNGDISALTTQSDGKILVGGAFLEFNGVGASRIIRLNPDGSIDSSFIFGSGFSNGVVEFIKVNAAGSIMVGGSFTGNYNGTDVNRVIFLDSSGVINPGFDIGSGPHNGTVNTLTEDLANSWYVGGSFTVFDSQIHGRLAKIDGSGTLDFGYLTAGVGFDSSVFKVIALADNKTMAFGNFTTFNGTICNRITRLSEDGTIDSSFNNSGTGANNTIKTAVVQTDGKVVFAGVFTNYNGIVKNRIARILVNGEIDATFSITAGFNNQVYALVLQPDGKIIVAGNFTSYNGVLMNRIVRLLPDGTLDSSFTIGSGADAIVDSILLQPDGKIVLGGQFSFFNGISYNRMVRLNTDGSIDTGFFIGVGFDKNVYSVALQSDNKLIVGGTFTSYKGISAKRLLRLNSDGSSDTSFATGLGFSNGEIRAVLIQPDDRLLIGGTFSGTYNGTAVKRMVRLLASGVYDTTFSVNLNNTLYSICFTPDNKVLIGGNFNSVSGVTKHRVARIKLCTNSSNWNGISWSNGIPSAEKTLFFNENYTASVTVNSCSCTISSGKTVTIPDGNTLGLVFDYSGSGTLILENNAALYQSEDKVSNSGIIRLKRKTTPILITDYTYWSSPVSSQKLIDVSPDTPSDKFYSFDAFKDSWANEIATNVMTVGKGYIIRGPQTFSETVGARHEAVFIGVPNNGEVSIPISISDTSNLIGNPYPSAINADLFINRNKEIMDGTIYLWTHNTAITKNVYTSDDYAVYNLLGGVGTSAATNSGVNNTIPDGKIASGQSFFVTSINGGGPAVFNNSMRVVGQNGSFFKSSSPKKLKSNEIEKHRIWLNLSNAKGAFKQILVGYATGATNDFDSSFDGESFDGNQYLDFYSINQDKNLVIQGRALPFEETDEIRLGFRSTLEGTFRIKIDQTDGLLANKNVFIEDKLNNSTVDITNESFAFTTAAGTFDNRFVLRYTDKTLTLDEFAKDNKSVLVSSKNKQLLINSTKELIDEVTIYNLAGRKIYQKREINAGDFSVLNLLAGHQIVLVKIVLQGGYSVTKKVLH</sequence>